<dbReference type="InterPro" id="IPR016193">
    <property type="entry name" value="Cytidine_deaminase-like"/>
</dbReference>
<dbReference type="Pfam" id="PF00383">
    <property type="entry name" value="dCMP_cyt_deam_1"/>
    <property type="match status" value="1"/>
</dbReference>
<dbReference type="SUPFAM" id="SSF53927">
    <property type="entry name" value="Cytidine deaminase-like"/>
    <property type="match status" value="1"/>
</dbReference>
<keyword evidence="1" id="KW-0378">Hydrolase</keyword>
<dbReference type="GO" id="GO:0005737">
    <property type="term" value="C:cytoplasm"/>
    <property type="evidence" value="ECO:0007669"/>
    <property type="project" value="TreeGrafter"/>
</dbReference>
<evidence type="ECO:0000256" key="1">
    <source>
        <dbReference type="ARBA" id="ARBA00022801"/>
    </source>
</evidence>
<name>A0A382TDZ3_9ZZZZ</name>
<dbReference type="PROSITE" id="PS51747">
    <property type="entry name" value="CYT_DCMP_DEAMINASES_2"/>
    <property type="match status" value="1"/>
</dbReference>
<feature type="non-terminal residue" evidence="3">
    <location>
        <position position="1"/>
    </location>
</feature>
<feature type="domain" description="CMP/dCMP-type deaminase" evidence="2">
    <location>
        <begin position="1"/>
        <end position="96"/>
    </location>
</feature>
<dbReference type="EMBL" id="UINC01135704">
    <property type="protein sequence ID" value="SVD20012.1"/>
    <property type="molecule type" value="Genomic_DNA"/>
</dbReference>
<dbReference type="InterPro" id="IPR002125">
    <property type="entry name" value="CMP_dCMP_dom"/>
</dbReference>
<dbReference type="Gene3D" id="3.40.140.10">
    <property type="entry name" value="Cytidine Deaminase, domain 2"/>
    <property type="match status" value="1"/>
</dbReference>
<dbReference type="AlphaFoldDB" id="A0A382TDZ3"/>
<sequence length="114" mass="12962">YMKVGACVLRKDWSIAGIGYNGAPAGIEIDWSNRDERRKRVIHAELNALRYVSPKEGYILACTLLPCRHCVQAMAAHAIQHIIYESVYKVDSFALTLCKEFDIGLHHIDKFKTK</sequence>
<dbReference type="InterPro" id="IPR015517">
    <property type="entry name" value="dCMP_deaminase-rel"/>
</dbReference>
<reference evidence="3" key="1">
    <citation type="submission" date="2018-05" db="EMBL/GenBank/DDBJ databases">
        <authorList>
            <person name="Lanie J.A."/>
            <person name="Ng W.-L."/>
            <person name="Kazmierczak K.M."/>
            <person name="Andrzejewski T.M."/>
            <person name="Davidsen T.M."/>
            <person name="Wayne K.J."/>
            <person name="Tettelin H."/>
            <person name="Glass J.I."/>
            <person name="Rusch D."/>
            <person name="Podicherti R."/>
            <person name="Tsui H.-C.T."/>
            <person name="Winkler M.E."/>
        </authorList>
    </citation>
    <scope>NUCLEOTIDE SEQUENCE</scope>
</reference>
<organism evidence="3">
    <name type="scientific">marine metagenome</name>
    <dbReference type="NCBI Taxonomy" id="408172"/>
    <lineage>
        <taxon>unclassified sequences</taxon>
        <taxon>metagenomes</taxon>
        <taxon>ecological metagenomes</taxon>
    </lineage>
</organism>
<protein>
    <recommendedName>
        <fullName evidence="2">CMP/dCMP-type deaminase domain-containing protein</fullName>
    </recommendedName>
</protein>
<dbReference type="GO" id="GO:0004132">
    <property type="term" value="F:dCMP deaminase activity"/>
    <property type="evidence" value="ECO:0007669"/>
    <property type="project" value="TreeGrafter"/>
</dbReference>
<dbReference type="PANTHER" id="PTHR11086:SF18">
    <property type="entry name" value="DEOXYCYTIDYLATE DEAMINASE"/>
    <property type="match status" value="1"/>
</dbReference>
<proteinExistence type="predicted"/>
<evidence type="ECO:0000259" key="2">
    <source>
        <dbReference type="PROSITE" id="PS51747"/>
    </source>
</evidence>
<gene>
    <name evidence="3" type="ORF">METZ01_LOCUS372866</name>
</gene>
<evidence type="ECO:0000313" key="3">
    <source>
        <dbReference type="EMBL" id="SVD20012.1"/>
    </source>
</evidence>
<dbReference type="PANTHER" id="PTHR11086">
    <property type="entry name" value="DEOXYCYTIDYLATE DEAMINASE-RELATED"/>
    <property type="match status" value="1"/>
</dbReference>
<accession>A0A382TDZ3</accession>